<reference evidence="3 4" key="1">
    <citation type="journal article" date="2020" name="Nature">
        <title>Six reference-quality genomes reveal evolution of bat adaptations.</title>
        <authorList>
            <person name="Jebb D."/>
            <person name="Huang Z."/>
            <person name="Pippel M."/>
            <person name="Hughes G.M."/>
            <person name="Lavrichenko K."/>
            <person name="Devanna P."/>
            <person name="Winkler S."/>
            <person name="Jermiin L.S."/>
            <person name="Skirmuntt E.C."/>
            <person name="Katzourakis A."/>
            <person name="Burkitt-Gray L."/>
            <person name="Ray D.A."/>
            <person name="Sullivan K.A.M."/>
            <person name="Roscito J.G."/>
            <person name="Kirilenko B.M."/>
            <person name="Davalos L.M."/>
            <person name="Corthals A.P."/>
            <person name="Power M.L."/>
            <person name="Jones G."/>
            <person name="Ransome R.D."/>
            <person name="Dechmann D.K.N."/>
            <person name="Locatelli A.G."/>
            <person name="Puechmaille S.J."/>
            <person name="Fedrigo O."/>
            <person name="Jarvis E.D."/>
            <person name="Hiller M."/>
            <person name="Vernes S.C."/>
            <person name="Myers E.W."/>
            <person name="Teeling E.C."/>
        </authorList>
    </citation>
    <scope>NUCLEOTIDE SEQUENCE [LARGE SCALE GENOMIC DNA]</scope>
    <source>
        <strain evidence="3">MMyoMyo1</strain>
        <tissue evidence="3">Flight muscle</tissue>
    </source>
</reference>
<comment type="caution">
    <text evidence="3">The sequence shown here is derived from an EMBL/GenBank/DDBJ whole genome shotgun (WGS) entry which is preliminary data.</text>
</comment>
<feature type="compositionally biased region" description="Basic and acidic residues" evidence="1">
    <location>
        <begin position="70"/>
        <end position="90"/>
    </location>
</feature>
<dbReference type="EMBL" id="JABWUV010000018">
    <property type="protein sequence ID" value="KAF6291068.1"/>
    <property type="molecule type" value="Genomic_DNA"/>
</dbReference>
<feature type="compositionally biased region" description="Low complexity" evidence="1">
    <location>
        <begin position="103"/>
        <end position="120"/>
    </location>
</feature>
<feature type="signal peptide" evidence="2">
    <location>
        <begin position="1"/>
        <end position="25"/>
    </location>
</feature>
<dbReference type="Proteomes" id="UP000527355">
    <property type="component" value="Unassembled WGS sequence"/>
</dbReference>
<gene>
    <name evidence="3" type="ORF">mMyoMyo1_009431</name>
</gene>
<accession>A0A7J7SRM3</accession>
<evidence type="ECO:0000313" key="4">
    <source>
        <dbReference type="Proteomes" id="UP000527355"/>
    </source>
</evidence>
<proteinExistence type="predicted"/>
<organism evidence="3 4">
    <name type="scientific">Myotis myotis</name>
    <name type="common">Greater mouse-eared bat</name>
    <name type="synonym">Vespertilio myotis</name>
    <dbReference type="NCBI Taxonomy" id="51298"/>
    <lineage>
        <taxon>Eukaryota</taxon>
        <taxon>Metazoa</taxon>
        <taxon>Chordata</taxon>
        <taxon>Craniata</taxon>
        <taxon>Vertebrata</taxon>
        <taxon>Euteleostomi</taxon>
        <taxon>Mammalia</taxon>
        <taxon>Eutheria</taxon>
        <taxon>Laurasiatheria</taxon>
        <taxon>Chiroptera</taxon>
        <taxon>Yangochiroptera</taxon>
        <taxon>Vespertilionidae</taxon>
        <taxon>Myotis</taxon>
    </lineage>
</organism>
<dbReference type="AlphaFoldDB" id="A0A7J7SRM3"/>
<name>A0A7J7SRM3_MYOMY</name>
<evidence type="ECO:0000256" key="1">
    <source>
        <dbReference type="SAM" id="MobiDB-lite"/>
    </source>
</evidence>
<evidence type="ECO:0000313" key="3">
    <source>
        <dbReference type="EMBL" id="KAF6291068.1"/>
    </source>
</evidence>
<keyword evidence="2" id="KW-0732">Signal</keyword>
<feature type="chain" id="PRO_5029687852" evidence="2">
    <location>
        <begin position="26"/>
        <end position="144"/>
    </location>
</feature>
<feature type="region of interest" description="Disordered" evidence="1">
    <location>
        <begin position="24"/>
        <end position="144"/>
    </location>
</feature>
<evidence type="ECO:0000256" key="2">
    <source>
        <dbReference type="SAM" id="SignalP"/>
    </source>
</evidence>
<keyword evidence="4" id="KW-1185">Reference proteome</keyword>
<protein>
    <submittedName>
        <fullName evidence="3">Uncharacterized protein</fullName>
    </submittedName>
</protein>
<sequence>MPPHGRAICGVAATWTWLLAGPAHALPRDLGPPPSASPDPGVLEETPEPPVNQRGHEGTWGRRTRWPHLVPERGQEKRLRTEVSRCEVRPGGHRPCSQHGPVPSRLLPSLPRPPASALRPQTHAPASPELGQSTRSHVPVPADL</sequence>